<dbReference type="PANTHER" id="PTHR46060:SF2">
    <property type="entry name" value="HISTONE-LYSINE N-METHYLTRANSFERASE SETMAR"/>
    <property type="match status" value="1"/>
</dbReference>
<dbReference type="PANTHER" id="PTHR46060">
    <property type="entry name" value="MARINER MOS1 TRANSPOSASE-LIKE PROTEIN"/>
    <property type="match status" value="1"/>
</dbReference>
<dbReference type="GO" id="GO:0000014">
    <property type="term" value="F:single-stranded DNA endodeoxyribonuclease activity"/>
    <property type="evidence" value="ECO:0007669"/>
    <property type="project" value="TreeGrafter"/>
</dbReference>
<protein>
    <submittedName>
        <fullName evidence="1">Uncharacterized protein</fullName>
    </submittedName>
</protein>
<dbReference type="AlphaFoldDB" id="A0A158P548"/>
<dbReference type="EnsemblMetazoa" id="tetur143g00030.1">
    <property type="protein sequence ID" value="tetur143g00030.1"/>
    <property type="gene ID" value="tetur143g00030"/>
</dbReference>
<reference evidence="1" key="2">
    <citation type="submission" date="2016-04" db="UniProtKB">
        <authorList>
            <consortium name="EnsemblMetazoa"/>
        </authorList>
    </citation>
    <scope>IDENTIFICATION</scope>
</reference>
<dbReference type="Proteomes" id="UP000015104">
    <property type="component" value="Unassembled WGS sequence"/>
</dbReference>
<dbReference type="GO" id="GO:0046975">
    <property type="term" value="F:histone H3K36 methyltransferase activity"/>
    <property type="evidence" value="ECO:0007669"/>
    <property type="project" value="TreeGrafter"/>
</dbReference>
<dbReference type="STRING" id="32264.A0A158P548"/>
<dbReference type="GO" id="GO:0003697">
    <property type="term" value="F:single-stranded DNA binding"/>
    <property type="evidence" value="ECO:0007669"/>
    <property type="project" value="TreeGrafter"/>
</dbReference>
<dbReference type="GO" id="GO:0035861">
    <property type="term" value="C:site of double-strand break"/>
    <property type="evidence" value="ECO:0007669"/>
    <property type="project" value="TreeGrafter"/>
</dbReference>
<dbReference type="Gene3D" id="1.10.10.10">
    <property type="entry name" value="Winged helix-like DNA-binding domain superfamily/Winged helix DNA-binding domain"/>
    <property type="match status" value="1"/>
</dbReference>
<dbReference type="GO" id="GO:0000793">
    <property type="term" value="C:condensed chromosome"/>
    <property type="evidence" value="ECO:0007669"/>
    <property type="project" value="TreeGrafter"/>
</dbReference>
<dbReference type="GO" id="GO:0005634">
    <property type="term" value="C:nucleus"/>
    <property type="evidence" value="ECO:0007669"/>
    <property type="project" value="TreeGrafter"/>
</dbReference>
<proteinExistence type="predicted"/>
<dbReference type="GO" id="GO:0042800">
    <property type="term" value="F:histone H3K4 methyltransferase activity"/>
    <property type="evidence" value="ECO:0007669"/>
    <property type="project" value="TreeGrafter"/>
</dbReference>
<evidence type="ECO:0000313" key="2">
    <source>
        <dbReference type="Proteomes" id="UP000015104"/>
    </source>
</evidence>
<name>A0A158P548_TETUR</name>
<dbReference type="GO" id="GO:0044547">
    <property type="term" value="F:DNA topoisomerase binding"/>
    <property type="evidence" value="ECO:0007669"/>
    <property type="project" value="TreeGrafter"/>
</dbReference>
<dbReference type="GO" id="GO:0015074">
    <property type="term" value="P:DNA integration"/>
    <property type="evidence" value="ECO:0007669"/>
    <property type="project" value="TreeGrafter"/>
</dbReference>
<dbReference type="GO" id="GO:0044774">
    <property type="term" value="P:mitotic DNA integrity checkpoint signaling"/>
    <property type="evidence" value="ECO:0007669"/>
    <property type="project" value="TreeGrafter"/>
</dbReference>
<dbReference type="GO" id="GO:0031297">
    <property type="term" value="P:replication fork processing"/>
    <property type="evidence" value="ECO:0007669"/>
    <property type="project" value="TreeGrafter"/>
</dbReference>
<reference evidence="2" key="1">
    <citation type="submission" date="2011-08" db="EMBL/GenBank/DDBJ databases">
        <authorList>
            <person name="Rombauts S."/>
        </authorList>
    </citation>
    <scope>NUCLEOTIDE SEQUENCE</scope>
    <source>
        <strain evidence="2">London</strain>
    </source>
</reference>
<dbReference type="GO" id="GO:0006303">
    <property type="term" value="P:double-strand break repair via nonhomologous end joining"/>
    <property type="evidence" value="ECO:0007669"/>
    <property type="project" value="TreeGrafter"/>
</dbReference>
<dbReference type="GO" id="GO:0000729">
    <property type="term" value="P:DNA double-strand break processing"/>
    <property type="evidence" value="ECO:0007669"/>
    <property type="project" value="TreeGrafter"/>
</dbReference>
<accession>A0A158P548</accession>
<keyword evidence="2" id="KW-1185">Reference proteome</keyword>
<dbReference type="GO" id="GO:0003690">
    <property type="term" value="F:double-stranded DNA binding"/>
    <property type="evidence" value="ECO:0007669"/>
    <property type="project" value="TreeGrafter"/>
</dbReference>
<evidence type="ECO:0000313" key="1">
    <source>
        <dbReference type="EnsemblMetazoa" id="tetur143g00030.1"/>
    </source>
</evidence>
<dbReference type="EMBL" id="CAEY01000184">
    <property type="status" value="NOT_ANNOTATED_CDS"/>
    <property type="molecule type" value="Genomic_DNA"/>
</dbReference>
<dbReference type="InterPro" id="IPR036388">
    <property type="entry name" value="WH-like_DNA-bd_sf"/>
</dbReference>
<organism evidence="1 2">
    <name type="scientific">Tetranychus urticae</name>
    <name type="common">Two-spotted spider mite</name>
    <dbReference type="NCBI Taxonomy" id="32264"/>
    <lineage>
        <taxon>Eukaryota</taxon>
        <taxon>Metazoa</taxon>
        <taxon>Ecdysozoa</taxon>
        <taxon>Arthropoda</taxon>
        <taxon>Chelicerata</taxon>
        <taxon>Arachnida</taxon>
        <taxon>Acari</taxon>
        <taxon>Acariformes</taxon>
        <taxon>Trombidiformes</taxon>
        <taxon>Prostigmata</taxon>
        <taxon>Eleutherengona</taxon>
        <taxon>Raphignathae</taxon>
        <taxon>Tetranychoidea</taxon>
        <taxon>Tetranychidae</taxon>
        <taxon>Tetranychus</taxon>
    </lineage>
</organism>
<sequence>MLNLTVSDSDLKALLESDPEATCAILGKQLGISAEGVRKRLHALGNVHRLNKWIPYDLTTDQKATRKSISLSLLLKEQNDPFLPFL</sequence>
<dbReference type="InterPro" id="IPR052709">
    <property type="entry name" value="Transposase-MT_Hybrid"/>
</dbReference>